<dbReference type="GO" id="GO:0070006">
    <property type="term" value="F:metalloaminopeptidase activity"/>
    <property type="evidence" value="ECO:0007669"/>
    <property type="project" value="TreeGrafter"/>
</dbReference>
<dbReference type="Gene3D" id="1.10.390.10">
    <property type="entry name" value="Neutral Protease Domain 2"/>
    <property type="match status" value="1"/>
</dbReference>
<dbReference type="EMBL" id="UFQS01003188">
    <property type="protein sequence ID" value="SSX15343.1"/>
    <property type="molecule type" value="Genomic_DNA"/>
</dbReference>
<dbReference type="GO" id="GO:0042277">
    <property type="term" value="F:peptide binding"/>
    <property type="evidence" value="ECO:0007669"/>
    <property type="project" value="TreeGrafter"/>
</dbReference>
<dbReference type="EMBL" id="UFQT01003188">
    <property type="protein sequence ID" value="SSX34715.1"/>
    <property type="molecule type" value="Genomic_DNA"/>
</dbReference>
<evidence type="ECO:0000259" key="18">
    <source>
        <dbReference type="Pfam" id="PF01433"/>
    </source>
</evidence>
<feature type="active site" description="Proton acceptor" evidence="14">
    <location>
        <position position="322"/>
    </location>
</feature>
<dbReference type="Pfam" id="PF11838">
    <property type="entry name" value="ERAP1_C"/>
    <property type="match status" value="1"/>
</dbReference>
<name>A0A336LF60_CULSO</name>
<dbReference type="VEuPathDB" id="VectorBase:CSON008424"/>
<evidence type="ECO:0000256" key="2">
    <source>
        <dbReference type="ARBA" id="ARBA00004609"/>
    </source>
</evidence>
<dbReference type="Gene3D" id="2.60.40.1730">
    <property type="entry name" value="tricorn interacting facor f3 domain"/>
    <property type="match status" value="1"/>
</dbReference>
<evidence type="ECO:0000256" key="14">
    <source>
        <dbReference type="PIRSR" id="PIRSR634016-1"/>
    </source>
</evidence>
<evidence type="ECO:0000256" key="11">
    <source>
        <dbReference type="ARBA" id="ARBA00023049"/>
    </source>
</evidence>
<feature type="domain" description="Peptidase M1 membrane alanine aminopeptidase" evidence="18">
    <location>
        <begin position="249"/>
        <end position="466"/>
    </location>
</feature>
<feature type="binding site" evidence="15">
    <location>
        <position position="325"/>
    </location>
    <ligand>
        <name>Zn(2+)</name>
        <dbReference type="ChEBI" id="CHEBI:29105"/>
        <note>catalytic</note>
    </ligand>
</feature>
<dbReference type="PANTHER" id="PTHR11533">
    <property type="entry name" value="PROTEASE M1 ZINC METALLOPROTEASE"/>
    <property type="match status" value="1"/>
</dbReference>
<evidence type="ECO:0000256" key="5">
    <source>
        <dbReference type="ARBA" id="ARBA00022490"/>
    </source>
</evidence>
<protein>
    <recommendedName>
        <fullName evidence="17">Aminopeptidase</fullName>
        <ecNumber evidence="17">3.4.11.-</ecNumber>
    </recommendedName>
</protein>
<reference evidence="21" key="1">
    <citation type="submission" date="2018-04" db="EMBL/GenBank/DDBJ databases">
        <authorList>
            <person name="Go L.Y."/>
            <person name="Mitchell J.A."/>
        </authorList>
    </citation>
    <scope>NUCLEOTIDE SEQUENCE</scope>
    <source>
        <tissue evidence="21">Whole organism</tissue>
    </source>
</reference>
<dbReference type="FunFam" id="2.60.40.1910:FF:000002">
    <property type="entry name" value="Aminopeptidase"/>
    <property type="match status" value="1"/>
</dbReference>
<dbReference type="AlphaFoldDB" id="A0A336LF60"/>
<evidence type="ECO:0000256" key="17">
    <source>
        <dbReference type="RuleBase" id="RU364040"/>
    </source>
</evidence>
<keyword evidence="6" id="KW-0325">Glycoprotein</keyword>
<reference evidence="22" key="2">
    <citation type="submission" date="2018-07" db="EMBL/GenBank/DDBJ databases">
        <authorList>
            <person name="Quirk P.G."/>
            <person name="Krulwich T.A."/>
        </authorList>
    </citation>
    <scope>NUCLEOTIDE SEQUENCE</scope>
</reference>
<evidence type="ECO:0000256" key="12">
    <source>
        <dbReference type="ARBA" id="ARBA00023288"/>
    </source>
</evidence>
<evidence type="ECO:0000256" key="7">
    <source>
        <dbReference type="ARBA" id="ARBA00022670"/>
    </source>
</evidence>
<dbReference type="SUPFAM" id="SSF55486">
    <property type="entry name" value="Metalloproteases ('zincins'), catalytic domain"/>
    <property type="match status" value="1"/>
</dbReference>
<evidence type="ECO:0000256" key="9">
    <source>
        <dbReference type="ARBA" id="ARBA00022801"/>
    </source>
</evidence>
<feature type="domain" description="ERAP1-like C-terminal" evidence="19">
    <location>
        <begin position="545"/>
        <end position="858"/>
    </location>
</feature>
<evidence type="ECO:0000256" key="16">
    <source>
        <dbReference type="PIRSR" id="PIRSR634016-4"/>
    </source>
</evidence>
<accession>A0A336LF60</accession>
<keyword evidence="11 17" id="KW-0482">Metalloprotease</keyword>
<evidence type="ECO:0000256" key="13">
    <source>
        <dbReference type="ARBA" id="ARBA00052895"/>
    </source>
</evidence>
<evidence type="ECO:0000256" key="15">
    <source>
        <dbReference type="PIRSR" id="PIRSR634016-3"/>
    </source>
</evidence>
<dbReference type="CDD" id="cd09601">
    <property type="entry name" value="M1_APN-Q_like"/>
    <property type="match status" value="1"/>
</dbReference>
<dbReference type="GO" id="GO:0005886">
    <property type="term" value="C:plasma membrane"/>
    <property type="evidence" value="ECO:0007669"/>
    <property type="project" value="UniProtKB-SubCell"/>
</dbReference>
<dbReference type="FunFam" id="2.60.40.1730:FF:000002">
    <property type="entry name" value="Aminopeptidase"/>
    <property type="match status" value="1"/>
</dbReference>
<dbReference type="Gene3D" id="1.25.50.20">
    <property type="match status" value="1"/>
</dbReference>
<dbReference type="InterPro" id="IPR014782">
    <property type="entry name" value="Peptidase_M1_dom"/>
</dbReference>
<evidence type="ECO:0000259" key="19">
    <source>
        <dbReference type="Pfam" id="PF11838"/>
    </source>
</evidence>
<keyword evidence="4 17" id="KW-0031">Aminopeptidase</keyword>
<feature type="site" description="Transition state stabilizer" evidence="16">
    <location>
        <position position="407"/>
    </location>
</feature>
<dbReference type="EC" id="3.4.11.-" evidence="17"/>
<dbReference type="InterPro" id="IPR042097">
    <property type="entry name" value="Aminopeptidase_N-like_N_sf"/>
</dbReference>
<evidence type="ECO:0000256" key="3">
    <source>
        <dbReference type="ARBA" id="ARBA00010136"/>
    </source>
</evidence>
<dbReference type="OMA" id="SHAIELW"/>
<evidence type="ECO:0000256" key="6">
    <source>
        <dbReference type="ARBA" id="ARBA00022622"/>
    </source>
</evidence>
<evidence type="ECO:0000256" key="10">
    <source>
        <dbReference type="ARBA" id="ARBA00022833"/>
    </source>
</evidence>
<keyword evidence="8 15" id="KW-0479">Metal-binding</keyword>
<dbReference type="Pfam" id="PF01433">
    <property type="entry name" value="Peptidase_M1"/>
    <property type="match status" value="1"/>
</dbReference>
<dbReference type="PRINTS" id="PR00756">
    <property type="entry name" value="ALADIPTASE"/>
</dbReference>
<dbReference type="InterPro" id="IPR024571">
    <property type="entry name" value="ERAP1-like_C_dom"/>
</dbReference>
<evidence type="ECO:0000313" key="22">
    <source>
        <dbReference type="EMBL" id="SSX34715.1"/>
    </source>
</evidence>
<evidence type="ECO:0000256" key="8">
    <source>
        <dbReference type="ARBA" id="ARBA00022723"/>
    </source>
</evidence>
<keyword evidence="5" id="KW-0963">Cytoplasm</keyword>
<feature type="binding site" evidence="15">
    <location>
        <position position="321"/>
    </location>
    <ligand>
        <name>Zn(2+)</name>
        <dbReference type="ChEBI" id="CHEBI:29105"/>
        <note>catalytic</note>
    </ligand>
</feature>
<dbReference type="FunFam" id="1.25.50.20:FF:000002">
    <property type="entry name" value="Aminopeptidase"/>
    <property type="match status" value="1"/>
</dbReference>
<dbReference type="GO" id="GO:0006508">
    <property type="term" value="P:proteolysis"/>
    <property type="evidence" value="ECO:0007669"/>
    <property type="project" value="UniProtKB-KW"/>
</dbReference>
<feature type="binding site" evidence="15">
    <location>
        <position position="344"/>
    </location>
    <ligand>
        <name>Zn(2+)</name>
        <dbReference type="ChEBI" id="CHEBI:29105"/>
        <note>catalytic</note>
    </ligand>
</feature>
<sequence length="877" mass="100566">MKQNLPVFVCKYCDFDLISFSVEIMLNSRVKPSHYDLTFKPNVKTFEFDGKVVIDVKILEETDTITLHSLKLKIQESVLRFPYKRELYPKETKFNESDETVSLHFSSSISPGTAQLEMQFIGELNDKLKGFYRSKYFVDGDERYAFVTQFAPTDGRRCFPSWDEPALKATFDITLIVPKNLTALSNMPVISEFEESNGLKVLKFDRTPVMSTYLVAMVIGEFDYVERKSDDGVLCRVYTPLGKKEHGMFALDAAVRVLPYYKNYFGIGYPLKKLDLIAIADFALGAMENWGLITFTETRILVDPLNTSLSIKQMVAMIVAHEISHQWFGNLVTMEWWTHLWLNEGFATFMQFLATDFLYPEYQIWSQFVSGMYGAALQLDSLKNSHPIEVPVKNSSEIDEIFDAISYNKGASIIRMLHAFIGDTDFRKGMKLYLTRHKYGNTETSDLWKALSEGSNKPVTEMMSNWVEKIGFSLVSVVKSVEKDGKRTLTLKQERFIADGSKSDDQVIWMIPLKILTASNETATSVIFDKETIEITLENVSKSDWIKINPGTVGFYRTQYLPEMLNEFENHKVIENKILSPLDRLGLLDDLFAFVNAGKVKTVDYLKFLMQYRNETEYVVWRTISSNISKLRSLLSHTDYKPLFDKFCQKLFAGIHSTLKWQSSSSDNHSDTLLRPLIITQLIEAGCQKTITEAKSRFDNQSVPIPADLRQAVYKGVLFNADSKSLQKIMDLYRKTSSQEEKERIYFSLGVLDDSSVIHEALDFVMSPDVRSAESARAVGAIAASGNGREITWNYFKKNIKIFQERFGEGTYIVPRMIQNLTENFASSEKMTEIEEFFKIHKFSGIDRTIQQSLETIKLNEAWLGRDSKEIKSYLEN</sequence>
<keyword evidence="6" id="KW-0336">GPI-anchor</keyword>
<evidence type="ECO:0000259" key="20">
    <source>
        <dbReference type="Pfam" id="PF17900"/>
    </source>
</evidence>
<comment type="catalytic activity">
    <reaction evidence="13">
        <text>Release of an N-terminal amino acid, preferentially alanine, from a wide range of peptides, amides and arylamides.</text>
        <dbReference type="EC" id="3.4.11.14"/>
    </reaction>
</comment>
<comment type="cofactor">
    <cofactor evidence="15 17">
        <name>Zn(2+)</name>
        <dbReference type="ChEBI" id="CHEBI:29105"/>
    </cofactor>
    <text evidence="15 17">Binds 1 zinc ion per subunit.</text>
</comment>
<evidence type="ECO:0000313" key="21">
    <source>
        <dbReference type="EMBL" id="SSX15343.1"/>
    </source>
</evidence>
<keyword evidence="10 15" id="KW-0862">Zinc</keyword>
<keyword evidence="9 17" id="KW-0378">Hydrolase</keyword>
<proteinExistence type="inferred from homology"/>
<evidence type="ECO:0000256" key="4">
    <source>
        <dbReference type="ARBA" id="ARBA00022438"/>
    </source>
</evidence>
<feature type="domain" description="Aminopeptidase N-like N-terminal" evidence="20">
    <location>
        <begin position="31"/>
        <end position="214"/>
    </location>
</feature>
<dbReference type="PANTHER" id="PTHR11533:SF174">
    <property type="entry name" value="PUROMYCIN-SENSITIVE AMINOPEPTIDASE-RELATED"/>
    <property type="match status" value="1"/>
</dbReference>
<dbReference type="GO" id="GO:0016285">
    <property type="term" value="F:alanyl aminopeptidase activity"/>
    <property type="evidence" value="ECO:0007669"/>
    <property type="project" value="UniProtKB-EC"/>
</dbReference>
<dbReference type="InterPro" id="IPR045357">
    <property type="entry name" value="Aminopeptidase_N-like_N"/>
</dbReference>
<dbReference type="Gene3D" id="2.60.40.1910">
    <property type="match status" value="1"/>
</dbReference>
<dbReference type="FunFam" id="1.10.390.10:FF:000001">
    <property type="entry name" value="Aminopeptidase"/>
    <property type="match status" value="1"/>
</dbReference>
<comment type="similarity">
    <text evidence="3 17">Belongs to the peptidase M1 family.</text>
</comment>
<dbReference type="InterPro" id="IPR034016">
    <property type="entry name" value="M1_APN-typ"/>
</dbReference>
<keyword evidence="12" id="KW-0449">Lipoprotein</keyword>
<dbReference type="GO" id="GO:0008270">
    <property type="term" value="F:zinc ion binding"/>
    <property type="evidence" value="ECO:0007669"/>
    <property type="project" value="UniProtKB-UniRule"/>
</dbReference>
<dbReference type="InterPro" id="IPR027268">
    <property type="entry name" value="Peptidase_M4/M1_CTD_sf"/>
</dbReference>
<comment type="subcellular location">
    <subcellularLocation>
        <location evidence="2">Cell membrane</location>
        <topology evidence="2">Lipid-anchor</topology>
        <topology evidence="2">GPI-anchor</topology>
    </subcellularLocation>
    <subcellularLocation>
        <location evidence="1">Cytoplasm</location>
    </subcellularLocation>
</comment>
<gene>
    <name evidence="21" type="primary">CSON008424</name>
</gene>
<dbReference type="InterPro" id="IPR001930">
    <property type="entry name" value="Peptidase_M1"/>
</dbReference>
<dbReference type="GO" id="GO:0098552">
    <property type="term" value="C:side of membrane"/>
    <property type="evidence" value="ECO:0007669"/>
    <property type="project" value="UniProtKB-KW"/>
</dbReference>
<dbReference type="GO" id="GO:0005615">
    <property type="term" value="C:extracellular space"/>
    <property type="evidence" value="ECO:0007669"/>
    <property type="project" value="TreeGrafter"/>
</dbReference>
<dbReference type="InterPro" id="IPR050344">
    <property type="entry name" value="Peptidase_M1_aminopeptidases"/>
</dbReference>
<organism evidence="21">
    <name type="scientific">Culicoides sonorensis</name>
    <name type="common">Biting midge</name>
    <dbReference type="NCBI Taxonomy" id="179676"/>
    <lineage>
        <taxon>Eukaryota</taxon>
        <taxon>Metazoa</taxon>
        <taxon>Ecdysozoa</taxon>
        <taxon>Arthropoda</taxon>
        <taxon>Hexapoda</taxon>
        <taxon>Insecta</taxon>
        <taxon>Pterygota</taxon>
        <taxon>Neoptera</taxon>
        <taxon>Endopterygota</taxon>
        <taxon>Diptera</taxon>
        <taxon>Nematocera</taxon>
        <taxon>Chironomoidea</taxon>
        <taxon>Ceratopogonidae</taxon>
        <taxon>Ceratopogoninae</taxon>
        <taxon>Culicoides</taxon>
        <taxon>Monoculicoides</taxon>
    </lineage>
</organism>
<dbReference type="Pfam" id="PF17900">
    <property type="entry name" value="Peptidase_M1_N"/>
    <property type="match status" value="1"/>
</dbReference>
<dbReference type="GO" id="GO:0043171">
    <property type="term" value="P:peptide catabolic process"/>
    <property type="evidence" value="ECO:0007669"/>
    <property type="project" value="TreeGrafter"/>
</dbReference>
<keyword evidence="7 17" id="KW-0645">Protease</keyword>
<keyword evidence="6" id="KW-0472">Membrane</keyword>
<dbReference type="GO" id="GO:0005737">
    <property type="term" value="C:cytoplasm"/>
    <property type="evidence" value="ECO:0007669"/>
    <property type="project" value="UniProtKB-SubCell"/>
</dbReference>
<evidence type="ECO:0000256" key="1">
    <source>
        <dbReference type="ARBA" id="ARBA00004496"/>
    </source>
</evidence>
<dbReference type="SUPFAM" id="SSF63737">
    <property type="entry name" value="Leukotriene A4 hydrolase N-terminal domain"/>
    <property type="match status" value="1"/>
</dbReference>